<dbReference type="InterPro" id="IPR004821">
    <property type="entry name" value="Cyt_trans-like"/>
</dbReference>
<dbReference type="AlphaFoldDB" id="A0A6J6J9X4"/>
<dbReference type="NCBIfam" id="TIGR00125">
    <property type="entry name" value="cyt_tran_rel"/>
    <property type="match status" value="1"/>
</dbReference>
<dbReference type="PANTHER" id="PTHR21299">
    <property type="entry name" value="CYTIDYLATE KINASE/PANTOATE-BETA-ALANINE LIGASE"/>
    <property type="match status" value="1"/>
</dbReference>
<evidence type="ECO:0000256" key="8">
    <source>
        <dbReference type="ARBA" id="ARBA00048258"/>
    </source>
</evidence>
<dbReference type="InterPro" id="IPR014729">
    <property type="entry name" value="Rossmann-like_a/b/a_fold"/>
</dbReference>
<dbReference type="EMBL" id="CAEZVN010000054">
    <property type="protein sequence ID" value="CAB4633374.1"/>
    <property type="molecule type" value="Genomic_DNA"/>
</dbReference>
<dbReference type="Gene3D" id="3.40.50.620">
    <property type="entry name" value="HUPs"/>
    <property type="match status" value="1"/>
</dbReference>
<comment type="catalytic activity">
    <reaction evidence="8">
        <text>(R)-pantoate + beta-alanine + ATP = (R)-pantothenate + AMP + diphosphate + H(+)</text>
        <dbReference type="Rhea" id="RHEA:10912"/>
        <dbReference type="ChEBI" id="CHEBI:15378"/>
        <dbReference type="ChEBI" id="CHEBI:15980"/>
        <dbReference type="ChEBI" id="CHEBI:29032"/>
        <dbReference type="ChEBI" id="CHEBI:30616"/>
        <dbReference type="ChEBI" id="CHEBI:33019"/>
        <dbReference type="ChEBI" id="CHEBI:57966"/>
        <dbReference type="ChEBI" id="CHEBI:456215"/>
        <dbReference type="EC" id="6.3.2.1"/>
    </reaction>
</comment>
<keyword evidence="6" id="KW-0547">Nucleotide-binding</keyword>
<comment type="pathway">
    <text evidence="1">Cofactor biosynthesis; (R)-pantothenate biosynthesis; (R)-pantothenate from (R)-pantoate and beta-alanine: step 1/1.</text>
</comment>
<accession>A0A6J6J9X4</accession>
<dbReference type="GO" id="GO:0015940">
    <property type="term" value="P:pantothenate biosynthetic process"/>
    <property type="evidence" value="ECO:0007669"/>
    <property type="project" value="UniProtKB-UniPathway"/>
</dbReference>
<protein>
    <recommendedName>
        <fullName evidence="3">pantoate--beta-alanine ligase (AMP-forming)</fullName>
        <ecNumber evidence="3">6.3.2.1</ecNumber>
    </recommendedName>
</protein>
<keyword evidence="4" id="KW-0436">Ligase</keyword>
<dbReference type="GO" id="GO:0005829">
    <property type="term" value="C:cytosol"/>
    <property type="evidence" value="ECO:0007669"/>
    <property type="project" value="TreeGrafter"/>
</dbReference>
<evidence type="ECO:0000256" key="1">
    <source>
        <dbReference type="ARBA" id="ARBA00004990"/>
    </source>
</evidence>
<keyword evidence="5" id="KW-0566">Pantothenate biosynthesis</keyword>
<evidence type="ECO:0000256" key="6">
    <source>
        <dbReference type="ARBA" id="ARBA00022741"/>
    </source>
</evidence>
<dbReference type="GO" id="GO:0005524">
    <property type="term" value="F:ATP binding"/>
    <property type="evidence" value="ECO:0007669"/>
    <property type="project" value="UniProtKB-KW"/>
</dbReference>
<dbReference type="Pfam" id="PF02569">
    <property type="entry name" value="Pantoate_ligase"/>
    <property type="match status" value="1"/>
</dbReference>
<dbReference type="InterPro" id="IPR003721">
    <property type="entry name" value="Pantoate_ligase"/>
</dbReference>
<keyword evidence="7" id="KW-0067">ATP-binding</keyword>
<dbReference type="NCBIfam" id="TIGR00018">
    <property type="entry name" value="panC"/>
    <property type="match status" value="1"/>
</dbReference>
<proteinExistence type="inferred from homology"/>
<evidence type="ECO:0000256" key="5">
    <source>
        <dbReference type="ARBA" id="ARBA00022655"/>
    </source>
</evidence>
<gene>
    <name evidence="9" type="ORF">UFOPK2001_00677</name>
</gene>
<sequence length="300" mass="31612">MQTVSTAAELTAAIDEERDLPGCAGLKVAFVPTMGALHDGHLSLVRQAREYADLVVVSIFVNPLQFGAGEDFDKYPRTLEADAAVLEAAGADVLFAPTVDVVYPDGVEAANAAAAARPALQSGAVGKTFEGAARPGHFDGMLTVVARLFELVNPDFAVFGAKDAQQLFLIKRMAATEFPDLHIIEAPIVRETSGLAMSSRNRYLDAAALEVAGQLSKALNVGKAAAETLGAKPSLAVNAARARLEGVPEAKLDYLALVDPSSFELIDDSFTGRALMLIAAVVGNTRLIDNLTIDFQEPFA</sequence>
<name>A0A6J6J9X4_9ZZZZ</name>
<dbReference type="SUPFAM" id="SSF52374">
    <property type="entry name" value="Nucleotidylyl transferase"/>
    <property type="match status" value="1"/>
</dbReference>
<dbReference type="CDD" id="cd00560">
    <property type="entry name" value="PanC"/>
    <property type="match status" value="1"/>
</dbReference>
<evidence type="ECO:0000256" key="4">
    <source>
        <dbReference type="ARBA" id="ARBA00022598"/>
    </source>
</evidence>
<dbReference type="EC" id="6.3.2.1" evidence="3"/>
<dbReference type="PANTHER" id="PTHR21299:SF1">
    <property type="entry name" value="PANTOATE--BETA-ALANINE LIGASE"/>
    <property type="match status" value="1"/>
</dbReference>
<evidence type="ECO:0000256" key="2">
    <source>
        <dbReference type="ARBA" id="ARBA00009256"/>
    </source>
</evidence>
<dbReference type="GO" id="GO:0004592">
    <property type="term" value="F:pantoate-beta-alanine ligase activity"/>
    <property type="evidence" value="ECO:0007669"/>
    <property type="project" value="UniProtKB-EC"/>
</dbReference>
<evidence type="ECO:0000313" key="9">
    <source>
        <dbReference type="EMBL" id="CAB4633374.1"/>
    </source>
</evidence>
<dbReference type="Gene3D" id="3.30.1300.10">
    <property type="entry name" value="Pantoate-beta-alanine ligase, C-terminal domain"/>
    <property type="match status" value="1"/>
</dbReference>
<dbReference type="HAMAP" id="MF_00158">
    <property type="entry name" value="PanC"/>
    <property type="match status" value="1"/>
</dbReference>
<evidence type="ECO:0000256" key="7">
    <source>
        <dbReference type="ARBA" id="ARBA00022840"/>
    </source>
</evidence>
<dbReference type="InterPro" id="IPR042176">
    <property type="entry name" value="Pantoate_ligase_C"/>
</dbReference>
<evidence type="ECO:0000256" key="3">
    <source>
        <dbReference type="ARBA" id="ARBA00012219"/>
    </source>
</evidence>
<organism evidence="9">
    <name type="scientific">freshwater metagenome</name>
    <dbReference type="NCBI Taxonomy" id="449393"/>
    <lineage>
        <taxon>unclassified sequences</taxon>
        <taxon>metagenomes</taxon>
        <taxon>ecological metagenomes</taxon>
    </lineage>
</organism>
<comment type="similarity">
    <text evidence="2">Belongs to the pantothenate synthetase family.</text>
</comment>
<dbReference type="UniPathway" id="UPA00028">
    <property type="reaction ID" value="UER00005"/>
</dbReference>
<reference evidence="9" key="1">
    <citation type="submission" date="2020-05" db="EMBL/GenBank/DDBJ databases">
        <authorList>
            <person name="Chiriac C."/>
            <person name="Salcher M."/>
            <person name="Ghai R."/>
            <person name="Kavagutti S V."/>
        </authorList>
    </citation>
    <scope>NUCLEOTIDE SEQUENCE</scope>
</reference>